<proteinExistence type="predicted"/>
<evidence type="ECO:0000256" key="1">
    <source>
        <dbReference type="SAM" id="MobiDB-lite"/>
    </source>
</evidence>
<gene>
    <name evidence="2" type="ORF">EXIGLDRAFT_47112</name>
</gene>
<reference evidence="2 3" key="1">
    <citation type="journal article" date="2016" name="Mol. Biol. Evol.">
        <title>Comparative Genomics of Early-Diverging Mushroom-Forming Fungi Provides Insights into the Origins of Lignocellulose Decay Capabilities.</title>
        <authorList>
            <person name="Nagy L.G."/>
            <person name="Riley R."/>
            <person name="Tritt A."/>
            <person name="Adam C."/>
            <person name="Daum C."/>
            <person name="Floudas D."/>
            <person name="Sun H."/>
            <person name="Yadav J.S."/>
            <person name="Pangilinan J."/>
            <person name="Larsson K.H."/>
            <person name="Matsuura K."/>
            <person name="Barry K."/>
            <person name="Labutti K."/>
            <person name="Kuo R."/>
            <person name="Ohm R.A."/>
            <person name="Bhattacharya S.S."/>
            <person name="Shirouzu T."/>
            <person name="Yoshinaga Y."/>
            <person name="Martin F.M."/>
            <person name="Grigoriev I.V."/>
            <person name="Hibbett D.S."/>
        </authorList>
    </citation>
    <scope>NUCLEOTIDE SEQUENCE [LARGE SCALE GENOMIC DNA]</scope>
    <source>
        <strain evidence="2 3">HHB12029</strain>
    </source>
</reference>
<evidence type="ECO:0000313" key="2">
    <source>
        <dbReference type="EMBL" id="KZW01668.1"/>
    </source>
</evidence>
<dbReference type="AlphaFoldDB" id="A0A165P5E6"/>
<evidence type="ECO:0000313" key="3">
    <source>
        <dbReference type="Proteomes" id="UP000077266"/>
    </source>
</evidence>
<dbReference type="InParanoid" id="A0A165P5E6"/>
<accession>A0A165P5E6</accession>
<dbReference type="EMBL" id="KV425892">
    <property type="protein sequence ID" value="KZW01668.1"/>
    <property type="molecule type" value="Genomic_DNA"/>
</dbReference>
<dbReference type="Proteomes" id="UP000077266">
    <property type="component" value="Unassembled WGS sequence"/>
</dbReference>
<feature type="compositionally biased region" description="Basic residues" evidence="1">
    <location>
        <begin position="44"/>
        <end position="59"/>
    </location>
</feature>
<feature type="region of interest" description="Disordered" evidence="1">
    <location>
        <begin position="39"/>
        <end position="83"/>
    </location>
</feature>
<protein>
    <submittedName>
        <fullName evidence="2">Uncharacterized protein</fullName>
    </submittedName>
</protein>
<organism evidence="2 3">
    <name type="scientific">Exidia glandulosa HHB12029</name>
    <dbReference type="NCBI Taxonomy" id="1314781"/>
    <lineage>
        <taxon>Eukaryota</taxon>
        <taxon>Fungi</taxon>
        <taxon>Dikarya</taxon>
        <taxon>Basidiomycota</taxon>
        <taxon>Agaricomycotina</taxon>
        <taxon>Agaricomycetes</taxon>
        <taxon>Auriculariales</taxon>
        <taxon>Exidiaceae</taxon>
        <taxon>Exidia</taxon>
    </lineage>
</organism>
<sequence length="83" mass="9520">MKGALLTTFLLRSARRASELPPSRQCGARRLLVVFAAQRARPSAPRRHSRRPRRTRKSFNQRIEDLHDYVNPSNGGTCNPRHT</sequence>
<name>A0A165P5E6_EXIGL</name>
<keyword evidence="3" id="KW-1185">Reference proteome</keyword>